<keyword evidence="1" id="KW-0812">Transmembrane</keyword>
<gene>
    <name evidence="2" type="ORF">LCPAC104_00210</name>
</gene>
<evidence type="ECO:0000313" key="2">
    <source>
        <dbReference type="EMBL" id="QBK90525.1"/>
    </source>
</evidence>
<evidence type="ECO:0000256" key="1">
    <source>
        <dbReference type="SAM" id="Phobius"/>
    </source>
</evidence>
<organism evidence="2">
    <name type="scientific">Pithovirus LCPAC104</name>
    <dbReference type="NCBI Taxonomy" id="2506589"/>
    <lineage>
        <taxon>Viruses</taxon>
        <taxon>Pithoviruses</taxon>
    </lineage>
</organism>
<keyword evidence="1" id="KW-0472">Membrane</keyword>
<keyword evidence="1" id="KW-1133">Transmembrane helix</keyword>
<accession>A0A481Z4T4</accession>
<sequence>MSSNKKISSFLEDVTPRDIFKMDLDTTMESLKLALNDSITTEKTPEIIECKKPDNFDFVSLSIVISTTVVFMLHKLDKKFNISELFFIAIIVFITVFYFSKDWFTTVLIEPINSIRPITYKIEEIPNDKVKLIELNRKRIKKLLS</sequence>
<dbReference type="EMBL" id="MK500494">
    <property type="protein sequence ID" value="QBK90525.1"/>
    <property type="molecule type" value="Genomic_DNA"/>
</dbReference>
<protein>
    <submittedName>
        <fullName evidence="2">Uncharacterized protein</fullName>
    </submittedName>
</protein>
<reference evidence="2" key="1">
    <citation type="journal article" date="2019" name="MBio">
        <title>Virus Genomes from Deep Sea Sediments Expand the Ocean Megavirome and Support Independent Origins of Viral Gigantism.</title>
        <authorList>
            <person name="Backstrom D."/>
            <person name="Yutin N."/>
            <person name="Jorgensen S.L."/>
            <person name="Dharamshi J."/>
            <person name="Homa F."/>
            <person name="Zaremba-Niedwiedzka K."/>
            <person name="Spang A."/>
            <person name="Wolf Y.I."/>
            <person name="Koonin E.V."/>
            <person name="Ettema T.J."/>
        </authorList>
    </citation>
    <scope>NUCLEOTIDE SEQUENCE</scope>
</reference>
<proteinExistence type="predicted"/>
<name>A0A481Z4T4_9VIRU</name>
<feature type="transmembrane region" description="Helical" evidence="1">
    <location>
        <begin position="80"/>
        <end position="99"/>
    </location>
</feature>